<dbReference type="EMBL" id="JAADZA010000048">
    <property type="protein sequence ID" value="NEV14636.1"/>
    <property type="molecule type" value="Genomic_DNA"/>
</dbReference>
<keyword evidence="4 8" id="KW-0812">Transmembrane</keyword>
<dbReference type="RefSeq" id="WP_004122951.1">
    <property type="nucleotide sequence ID" value="NZ_JAADZA010000048.1"/>
</dbReference>
<proteinExistence type="predicted"/>
<evidence type="ECO:0000313" key="9">
    <source>
        <dbReference type="EMBL" id="MBB6495487.1"/>
    </source>
</evidence>
<reference evidence="9 12" key="2">
    <citation type="submission" date="2020-08" db="EMBL/GenBank/DDBJ databases">
        <title>Genomic Encyclopedia of Type Strains, Phase IV (KMG-V): Genome sequencing to study the core and pangenomes of soil and plant-associated prokaryotes.</title>
        <authorList>
            <person name="Whitman W."/>
        </authorList>
    </citation>
    <scope>NUCLEOTIDE SEQUENCE [LARGE SCALE GENOMIC DNA]</scope>
    <source>
        <strain evidence="9 12">SEMIA 4059</strain>
    </source>
</reference>
<evidence type="ECO:0000256" key="7">
    <source>
        <dbReference type="SAM" id="MobiDB-lite"/>
    </source>
</evidence>
<dbReference type="CDD" id="cd06173">
    <property type="entry name" value="MFS_MefA_like"/>
    <property type="match status" value="1"/>
</dbReference>
<comment type="caution">
    <text evidence="10">The sequence shown here is derived from an EMBL/GenBank/DDBJ whole genome shotgun (WGS) entry which is preliminary data.</text>
</comment>
<protein>
    <submittedName>
        <fullName evidence="9">MFS family permease</fullName>
    </submittedName>
    <submittedName>
        <fullName evidence="10">MFS transporter</fullName>
    </submittedName>
</protein>
<feature type="transmembrane region" description="Helical" evidence="8">
    <location>
        <begin position="12"/>
        <end position="31"/>
    </location>
</feature>
<dbReference type="EMBL" id="JACHBF010000031">
    <property type="protein sequence ID" value="MBB6495487.1"/>
    <property type="molecule type" value="Genomic_DNA"/>
</dbReference>
<dbReference type="SUPFAM" id="SSF103473">
    <property type="entry name" value="MFS general substrate transporter"/>
    <property type="match status" value="1"/>
</dbReference>
<evidence type="ECO:0000313" key="12">
    <source>
        <dbReference type="Proteomes" id="UP000526625"/>
    </source>
</evidence>
<geneLocation type="plasmid" evidence="10">
    <name>pA12b</name>
</geneLocation>
<evidence type="ECO:0000256" key="5">
    <source>
        <dbReference type="ARBA" id="ARBA00022989"/>
    </source>
</evidence>
<dbReference type="InterPro" id="IPR036259">
    <property type="entry name" value="MFS_trans_sf"/>
</dbReference>
<sequence>MATLSTSDVMVALVQASSTSPAFILAIFVGAIADNFSRRKVMIIGRSLMMTASAMLTLSVAFDETDPWIILGFSFQAGCGIALHDPAWQASVGDIVERPHLPGAVTLISVGFNTVRSVGPALGGIVVASARPLSAFAIATFGFAVPLITLWQNKWKTLSSSLPREAMFTAICDGLRFTAMSSEIKGTVAQSHSLSVAFGCSTGWLSARPKSSGSIPKGTGSFENAQGRNHKHDDPRSRNCRASRRRGYARFQFGCGRPWPLARRLSPQLSVVCKKRRRLPSSPSSTSAVCKTSVRIGK</sequence>
<feature type="region of interest" description="Disordered" evidence="7">
    <location>
        <begin position="279"/>
        <end position="298"/>
    </location>
</feature>
<evidence type="ECO:0000256" key="1">
    <source>
        <dbReference type="ARBA" id="ARBA00004651"/>
    </source>
</evidence>
<evidence type="ECO:0000256" key="4">
    <source>
        <dbReference type="ARBA" id="ARBA00022692"/>
    </source>
</evidence>
<dbReference type="PANTHER" id="PTHR23513">
    <property type="entry name" value="INTEGRAL MEMBRANE EFFLUX PROTEIN-RELATED"/>
    <property type="match status" value="1"/>
</dbReference>
<evidence type="ECO:0000256" key="3">
    <source>
        <dbReference type="ARBA" id="ARBA00022475"/>
    </source>
</evidence>
<reference evidence="10 11" key="1">
    <citation type="submission" date="2020-02" db="EMBL/GenBank/DDBJ databases">
        <title>Draft genome sequence of Rhizobium tropici.</title>
        <authorList>
            <person name="Khayi S."/>
            <person name="Jemo M."/>
        </authorList>
    </citation>
    <scope>NUCLEOTIDE SEQUENCE [LARGE SCALE GENOMIC DNA]</scope>
    <source>
        <strain evidence="10 11">A12</strain>
        <plasmid evidence="10">pA12b</plasmid>
    </source>
</reference>
<dbReference type="Proteomes" id="UP000471190">
    <property type="component" value="Unassembled WGS sequence"/>
</dbReference>
<accession>A0A6P1CE65</accession>
<feature type="region of interest" description="Disordered" evidence="7">
    <location>
        <begin position="208"/>
        <end position="241"/>
    </location>
</feature>
<dbReference type="Pfam" id="PF05977">
    <property type="entry name" value="MFS_3"/>
    <property type="match status" value="1"/>
</dbReference>
<comment type="subcellular location">
    <subcellularLocation>
        <location evidence="1">Cell membrane</location>
        <topology evidence="1">Multi-pass membrane protein</topology>
    </subcellularLocation>
</comment>
<dbReference type="GO" id="GO:0005886">
    <property type="term" value="C:plasma membrane"/>
    <property type="evidence" value="ECO:0007669"/>
    <property type="project" value="UniProtKB-SubCell"/>
</dbReference>
<dbReference type="PANTHER" id="PTHR23513:SF11">
    <property type="entry name" value="STAPHYLOFERRIN A TRANSPORTER"/>
    <property type="match status" value="1"/>
</dbReference>
<gene>
    <name evidence="9" type="ORF">GGD45_005952</name>
    <name evidence="10" type="ORF">GXW80_27035</name>
</gene>
<name>A0A6P1CE65_RHITR</name>
<organism evidence="10 11">
    <name type="scientific">Rhizobium tropici</name>
    <dbReference type="NCBI Taxonomy" id="398"/>
    <lineage>
        <taxon>Bacteria</taxon>
        <taxon>Pseudomonadati</taxon>
        <taxon>Pseudomonadota</taxon>
        <taxon>Alphaproteobacteria</taxon>
        <taxon>Hyphomicrobiales</taxon>
        <taxon>Rhizobiaceae</taxon>
        <taxon>Rhizobium/Agrobacterium group</taxon>
        <taxon>Rhizobium</taxon>
    </lineage>
</organism>
<keyword evidence="6 8" id="KW-0472">Membrane</keyword>
<evidence type="ECO:0000256" key="2">
    <source>
        <dbReference type="ARBA" id="ARBA00022448"/>
    </source>
</evidence>
<evidence type="ECO:0000256" key="8">
    <source>
        <dbReference type="SAM" id="Phobius"/>
    </source>
</evidence>
<keyword evidence="2" id="KW-0813">Transport</keyword>
<evidence type="ECO:0000313" key="11">
    <source>
        <dbReference type="Proteomes" id="UP000471190"/>
    </source>
</evidence>
<dbReference type="AlphaFoldDB" id="A0A6P1CE65"/>
<keyword evidence="3" id="KW-1003">Cell membrane</keyword>
<keyword evidence="12" id="KW-1185">Reference proteome</keyword>
<dbReference type="Gene3D" id="1.20.1250.20">
    <property type="entry name" value="MFS general substrate transporter like domains"/>
    <property type="match status" value="1"/>
</dbReference>
<dbReference type="InterPro" id="IPR010290">
    <property type="entry name" value="TM_effector"/>
</dbReference>
<keyword evidence="5 8" id="KW-1133">Transmembrane helix</keyword>
<evidence type="ECO:0000256" key="6">
    <source>
        <dbReference type="ARBA" id="ARBA00023136"/>
    </source>
</evidence>
<keyword evidence="10" id="KW-0614">Plasmid</keyword>
<evidence type="ECO:0000313" key="10">
    <source>
        <dbReference type="EMBL" id="NEV14636.1"/>
    </source>
</evidence>
<dbReference type="Proteomes" id="UP000526625">
    <property type="component" value="Unassembled WGS sequence"/>
</dbReference>